<dbReference type="Pfam" id="PF06470">
    <property type="entry name" value="SMC_hinge"/>
    <property type="match status" value="1"/>
</dbReference>
<dbReference type="SUPFAM" id="SSF57997">
    <property type="entry name" value="Tropomyosin"/>
    <property type="match status" value="1"/>
</dbReference>
<dbReference type="Gene3D" id="1.20.1060.20">
    <property type="match status" value="1"/>
</dbReference>
<dbReference type="InterPro" id="IPR011890">
    <property type="entry name" value="SMC_prok"/>
</dbReference>
<evidence type="ECO:0000259" key="8">
    <source>
        <dbReference type="SMART" id="SM00968"/>
    </source>
</evidence>
<accession>A0A6N7XGQ8</accession>
<dbReference type="RefSeq" id="WP_154553644.1">
    <property type="nucleotide sequence ID" value="NZ_VUNA01000002.1"/>
</dbReference>
<dbReference type="InterPro" id="IPR027417">
    <property type="entry name" value="P-loop_NTPase"/>
</dbReference>
<dbReference type="FunFam" id="3.40.50.300:FF:000901">
    <property type="entry name" value="Chromosome partition protein Smc"/>
    <property type="match status" value="1"/>
</dbReference>
<feature type="coiled-coil region" evidence="7">
    <location>
        <begin position="705"/>
        <end position="865"/>
    </location>
</feature>
<gene>
    <name evidence="7 9" type="primary">smc</name>
    <name evidence="9" type="ORF">FYJ65_01815</name>
</gene>
<dbReference type="GO" id="GO:0006260">
    <property type="term" value="P:DNA replication"/>
    <property type="evidence" value="ECO:0007669"/>
    <property type="project" value="UniProtKB-UniRule"/>
</dbReference>
<comment type="caution">
    <text evidence="9">The sequence shown here is derived from an EMBL/GenBank/DDBJ whole genome shotgun (WGS) entry which is preliminary data.</text>
</comment>
<evidence type="ECO:0000256" key="3">
    <source>
        <dbReference type="ARBA" id="ARBA00022741"/>
    </source>
</evidence>
<dbReference type="Gene3D" id="1.10.287.1490">
    <property type="match status" value="1"/>
</dbReference>
<dbReference type="GO" id="GO:0005737">
    <property type="term" value="C:cytoplasm"/>
    <property type="evidence" value="ECO:0007669"/>
    <property type="project" value="UniProtKB-SubCell"/>
</dbReference>
<dbReference type="Proteomes" id="UP000469424">
    <property type="component" value="Unassembled WGS sequence"/>
</dbReference>
<keyword evidence="4 7" id="KW-0067">ATP-binding</keyword>
<dbReference type="InterPro" id="IPR003395">
    <property type="entry name" value="RecF/RecN/SMC_N"/>
</dbReference>
<reference evidence="9 10" key="1">
    <citation type="submission" date="2019-08" db="EMBL/GenBank/DDBJ databases">
        <title>In-depth cultivation of the pig gut microbiome towards novel bacterial diversity and tailored functional studies.</title>
        <authorList>
            <person name="Wylensek D."/>
            <person name="Hitch T.C.A."/>
            <person name="Clavel T."/>
        </authorList>
    </citation>
    <scope>NUCLEOTIDE SEQUENCE [LARGE SCALE GENOMIC DNA]</scope>
    <source>
        <strain evidence="9 10">WCA-MUC-591-APC-4B</strain>
    </source>
</reference>
<evidence type="ECO:0000256" key="4">
    <source>
        <dbReference type="ARBA" id="ARBA00022840"/>
    </source>
</evidence>
<evidence type="ECO:0000256" key="1">
    <source>
        <dbReference type="ARBA" id="ARBA00004496"/>
    </source>
</evidence>
<dbReference type="GO" id="GO:0003677">
    <property type="term" value="F:DNA binding"/>
    <property type="evidence" value="ECO:0007669"/>
    <property type="project" value="UniProtKB-UniRule"/>
</dbReference>
<dbReference type="PANTHER" id="PTHR43977">
    <property type="entry name" value="STRUCTURAL MAINTENANCE OF CHROMOSOMES PROTEIN 3"/>
    <property type="match status" value="1"/>
</dbReference>
<organism evidence="9 10">
    <name type="scientific">Mogibacterium kristiansenii</name>
    <dbReference type="NCBI Taxonomy" id="2606708"/>
    <lineage>
        <taxon>Bacteria</taxon>
        <taxon>Bacillati</taxon>
        <taxon>Bacillota</taxon>
        <taxon>Clostridia</taxon>
        <taxon>Peptostreptococcales</taxon>
        <taxon>Anaerovoracaceae</taxon>
        <taxon>Mogibacterium</taxon>
    </lineage>
</organism>
<dbReference type="GO" id="GO:0007062">
    <property type="term" value="P:sister chromatid cohesion"/>
    <property type="evidence" value="ECO:0007669"/>
    <property type="project" value="InterPro"/>
</dbReference>
<protein>
    <recommendedName>
        <fullName evidence="7">Chromosome partition protein Smc</fullName>
    </recommendedName>
</protein>
<evidence type="ECO:0000256" key="5">
    <source>
        <dbReference type="ARBA" id="ARBA00023054"/>
    </source>
</evidence>
<evidence type="ECO:0000313" key="9">
    <source>
        <dbReference type="EMBL" id="MST70084.1"/>
    </source>
</evidence>
<keyword evidence="2 7" id="KW-0963">Cytoplasm</keyword>
<feature type="coiled-coil region" evidence="7">
    <location>
        <begin position="420"/>
        <end position="516"/>
    </location>
</feature>
<comment type="domain">
    <text evidence="7">Contains large globular domains required for ATP hydrolysis at each terminus and a third globular domain forming a flexible hinge near the middle of the molecule. These domains are separated by coiled-coil structures.</text>
</comment>
<name>A0A6N7XGQ8_9FIRM</name>
<dbReference type="Gene3D" id="3.30.70.1620">
    <property type="match status" value="1"/>
</dbReference>
<evidence type="ECO:0000256" key="6">
    <source>
        <dbReference type="ARBA" id="ARBA00023125"/>
    </source>
</evidence>
<dbReference type="CDD" id="cd03278">
    <property type="entry name" value="ABC_SMC_barmotin"/>
    <property type="match status" value="1"/>
</dbReference>
<evidence type="ECO:0000313" key="10">
    <source>
        <dbReference type="Proteomes" id="UP000469424"/>
    </source>
</evidence>
<dbReference type="NCBIfam" id="TIGR02168">
    <property type="entry name" value="SMC_prok_B"/>
    <property type="match status" value="1"/>
</dbReference>
<keyword evidence="6 7" id="KW-0238">DNA-binding</keyword>
<dbReference type="GO" id="GO:0007059">
    <property type="term" value="P:chromosome segregation"/>
    <property type="evidence" value="ECO:0007669"/>
    <property type="project" value="UniProtKB-UniRule"/>
</dbReference>
<dbReference type="PIRSF" id="PIRSF005719">
    <property type="entry name" value="SMC"/>
    <property type="match status" value="1"/>
</dbReference>
<dbReference type="InterPro" id="IPR010935">
    <property type="entry name" value="SMC_hinge"/>
</dbReference>
<feature type="coiled-coil region" evidence="7">
    <location>
        <begin position="234"/>
        <end position="366"/>
    </location>
</feature>
<dbReference type="GO" id="GO:0016887">
    <property type="term" value="F:ATP hydrolysis activity"/>
    <property type="evidence" value="ECO:0007669"/>
    <property type="project" value="InterPro"/>
</dbReference>
<dbReference type="GO" id="GO:0005524">
    <property type="term" value="F:ATP binding"/>
    <property type="evidence" value="ECO:0007669"/>
    <property type="project" value="UniProtKB-UniRule"/>
</dbReference>
<dbReference type="SUPFAM" id="SSF75553">
    <property type="entry name" value="Smc hinge domain"/>
    <property type="match status" value="1"/>
</dbReference>
<dbReference type="InterPro" id="IPR036277">
    <property type="entry name" value="SMC_hinge_sf"/>
</dbReference>
<dbReference type="SUPFAM" id="SSF52540">
    <property type="entry name" value="P-loop containing nucleoside triphosphate hydrolases"/>
    <property type="match status" value="2"/>
</dbReference>
<dbReference type="GO" id="GO:0030261">
    <property type="term" value="P:chromosome condensation"/>
    <property type="evidence" value="ECO:0007669"/>
    <property type="project" value="InterPro"/>
</dbReference>
<comment type="subcellular location">
    <subcellularLocation>
        <location evidence="1 7">Cytoplasm</location>
    </subcellularLocation>
</comment>
<dbReference type="SMART" id="SM00968">
    <property type="entry name" value="SMC_hinge"/>
    <property type="match status" value="1"/>
</dbReference>
<dbReference type="FunFam" id="3.40.50.300:FF:000984">
    <property type="entry name" value="Chromosome partition protein Smc"/>
    <property type="match status" value="1"/>
</dbReference>
<feature type="domain" description="SMC hinge" evidence="8">
    <location>
        <begin position="519"/>
        <end position="635"/>
    </location>
</feature>
<dbReference type="EMBL" id="VUNA01000002">
    <property type="protein sequence ID" value="MST70084.1"/>
    <property type="molecule type" value="Genomic_DNA"/>
</dbReference>
<evidence type="ECO:0000256" key="2">
    <source>
        <dbReference type="ARBA" id="ARBA00022490"/>
    </source>
</evidence>
<dbReference type="HAMAP" id="MF_01894">
    <property type="entry name" value="Smc_prok"/>
    <property type="match status" value="1"/>
</dbReference>
<feature type="binding site" evidence="7">
    <location>
        <begin position="32"/>
        <end position="39"/>
    </location>
    <ligand>
        <name>ATP</name>
        <dbReference type="ChEBI" id="CHEBI:30616"/>
    </ligand>
</feature>
<dbReference type="Gene3D" id="3.40.50.300">
    <property type="entry name" value="P-loop containing nucleotide triphosphate hydrolases"/>
    <property type="match status" value="2"/>
</dbReference>
<dbReference type="Pfam" id="PF02463">
    <property type="entry name" value="SMC_N"/>
    <property type="match status" value="1"/>
</dbReference>
<feature type="coiled-coil region" evidence="7">
    <location>
        <begin position="167"/>
        <end position="208"/>
    </location>
</feature>
<proteinExistence type="inferred from homology"/>
<sequence>MQFKRIEMQGFKSFADPVCIELNDGITCIVGPNGSGKSNISDALRWVLGEQSPKQLRGNKMDEVIFAGTTSRKPKGMAEVSLVVDNSSGMLPVDYNEVAVTRRMYRSGESEYLINGNNCRLKDVRELFMDTGIGVDGYSIIGQGKIQEIVSTKPENRREIFEEAAGIVSYKTRKQDAERKLVSASDNLERVRDIISEIEDRIGGLKEDSEKAQEYIRLRDRYKVLAVNIILHSIGNLERNVESGKTELEELTREYNELLEQKSALDRQVEECRIRDAELSRQYEECNRQLREKTEELNLITNRGQINSERLNNIETNLNRLQEIISDTTEKLDDLKKKRQSMEKDADELEQTEREYRRELQDAVVRLNERTKKTGILRERIEQNRESAMDMGNKNVSRQAEINTLKNYQKTLRDRMEQISSESEGREEQLQQNRARLEEMETAFTEKVEEQENLRRTVESHTEEIHRYEEKIAAASKRLEEILLQVNRRTARRNTIEEMENNYEGYNNAVRAVMQKNLRGVIGTVSELMSVPDGYELAIETALGGAMQNIVCEDDRSAKQAVEWLKSTRAGRATFLPIASIHSRPISPGAAEHMDGYLGIAAEMIDFEPAYRDIYGYLLGRVILADNMDCAVAISKRAPGGFRIVTLEGEVISSSGAITGGRYRNKSANLLERKKEIAALDREIESLHASQKKGKAFREECVHSRDAAREERKKLTQRLQELEVQLNVLKSEKDHAESLVKESDTATSRYSEELENIQDDLKRAEDMILRYKNQIDEAEKEILRMEDESEQLSADVERYSSDSEECQEQVVSYKVRLGEQEQKILAMNETIERIIDDITEQEDALNSAEEEYEEQNRQRLLLTTSGAESDEKETALKAEKKALEDREVQLTADMDRNRLDQERGIENQKSISRNVTDMQDRKYKLEIKNAKNETLLASQKDKLWDEFEMSYAEALELRSEDFAITSGNKEAREIRLRMAELGDVNISAIEEYRNVSRRYEFMTTQESDLTKAMDELQGIIRSMDRTIRERFKDNFERIETNFESTFRELFGGGHAELSLEDEQNPLDSGIDIIAQPPGKSLKNINLMSGGEKTMTAIALMFAVLKTKPTPFCILDEVEAALDEANIERFSDYLKNFHEIQFAIITHQKVTMEHADVLYGVTMPEQGISRMLSLKLEDARELDLD</sequence>
<comment type="function">
    <text evidence="7">Required for chromosome condensation and partitioning.</text>
</comment>
<keyword evidence="5 7" id="KW-0175">Coiled coil</keyword>
<keyword evidence="10" id="KW-1185">Reference proteome</keyword>
<dbReference type="AlphaFoldDB" id="A0A6N7XGQ8"/>
<keyword evidence="3 7" id="KW-0547">Nucleotide-binding</keyword>
<comment type="similarity">
    <text evidence="7">Belongs to the SMC family.</text>
</comment>
<dbReference type="GO" id="GO:0005694">
    <property type="term" value="C:chromosome"/>
    <property type="evidence" value="ECO:0007669"/>
    <property type="project" value="InterPro"/>
</dbReference>
<dbReference type="InterPro" id="IPR024704">
    <property type="entry name" value="SMC"/>
</dbReference>
<evidence type="ECO:0000256" key="7">
    <source>
        <dbReference type="HAMAP-Rule" id="MF_01894"/>
    </source>
</evidence>
<comment type="subunit">
    <text evidence="7">Homodimer.</text>
</comment>